<keyword evidence="2" id="KW-0812">Transmembrane</keyword>
<keyword evidence="2" id="KW-1133">Transmembrane helix</keyword>
<dbReference type="RefSeq" id="WP_189426495.1">
    <property type="nucleotide sequence ID" value="NZ_BMZE01000003.1"/>
</dbReference>
<name>A0A918SC40_9HYPH</name>
<comment type="caution">
    <text evidence="3">The sequence shown here is derived from an EMBL/GenBank/DDBJ whole genome shotgun (WGS) entry which is preliminary data.</text>
</comment>
<sequence>MEFLGPYGWLIATLGGAIILGLAIAWGMRRSSQRTPQEKARTEAGVHEEYRKEDQER</sequence>
<proteinExistence type="predicted"/>
<gene>
    <name evidence="3" type="ORF">GCM10007989_29600</name>
</gene>
<dbReference type="Proteomes" id="UP000646579">
    <property type="component" value="Unassembled WGS sequence"/>
</dbReference>
<dbReference type="AlphaFoldDB" id="A0A918SC40"/>
<feature type="region of interest" description="Disordered" evidence="1">
    <location>
        <begin position="30"/>
        <end position="57"/>
    </location>
</feature>
<evidence type="ECO:0000313" key="3">
    <source>
        <dbReference type="EMBL" id="GHA31615.1"/>
    </source>
</evidence>
<accession>A0A918SC40</accession>
<keyword evidence="4" id="KW-1185">Reference proteome</keyword>
<keyword evidence="2" id="KW-0472">Membrane</keyword>
<evidence type="ECO:0000256" key="2">
    <source>
        <dbReference type="SAM" id="Phobius"/>
    </source>
</evidence>
<dbReference type="EMBL" id="BMZE01000003">
    <property type="protein sequence ID" value="GHA31615.1"/>
    <property type="molecule type" value="Genomic_DNA"/>
</dbReference>
<feature type="transmembrane region" description="Helical" evidence="2">
    <location>
        <begin position="6"/>
        <end position="26"/>
    </location>
</feature>
<protein>
    <submittedName>
        <fullName evidence="3">Uncharacterized protein</fullName>
    </submittedName>
</protein>
<reference evidence="3" key="1">
    <citation type="journal article" date="2014" name="Int. J. Syst. Evol. Microbiol.">
        <title>Complete genome sequence of Corynebacterium casei LMG S-19264T (=DSM 44701T), isolated from a smear-ripened cheese.</title>
        <authorList>
            <consortium name="US DOE Joint Genome Institute (JGI-PGF)"/>
            <person name="Walter F."/>
            <person name="Albersmeier A."/>
            <person name="Kalinowski J."/>
            <person name="Ruckert C."/>
        </authorList>
    </citation>
    <scope>NUCLEOTIDE SEQUENCE</scope>
    <source>
        <strain evidence="3">KCTC 32437</strain>
    </source>
</reference>
<reference evidence="3" key="2">
    <citation type="submission" date="2020-09" db="EMBL/GenBank/DDBJ databases">
        <authorList>
            <person name="Sun Q."/>
            <person name="Kim S."/>
        </authorList>
    </citation>
    <scope>NUCLEOTIDE SEQUENCE</scope>
    <source>
        <strain evidence="3">KCTC 32437</strain>
    </source>
</reference>
<organism evidence="3 4">
    <name type="scientific">Devosia pacifica</name>
    <dbReference type="NCBI Taxonomy" id="1335967"/>
    <lineage>
        <taxon>Bacteria</taxon>
        <taxon>Pseudomonadati</taxon>
        <taxon>Pseudomonadota</taxon>
        <taxon>Alphaproteobacteria</taxon>
        <taxon>Hyphomicrobiales</taxon>
        <taxon>Devosiaceae</taxon>
        <taxon>Devosia</taxon>
    </lineage>
</organism>
<feature type="compositionally biased region" description="Basic and acidic residues" evidence="1">
    <location>
        <begin position="36"/>
        <end position="57"/>
    </location>
</feature>
<evidence type="ECO:0000256" key="1">
    <source>
        <dbReference type="SAM" id="MobiDB-lite"/>
    </source>
</evidence>
<evidence type="ECO:0000313" key="4">
    <source>
        <dbReference type="Proteomes" id="UP000646579"/>
    </source>
</evidence>